<feature type="compositionally biased region" description="Basic and acidic residues" evidence="1">
    <location>
        <begin position="136"/>
        <end position="157"/>
    </location>
</feature>
<evidence type="ECO:0000256" key="1">
    <source>
        <dbReference type="SAM" id="MobiDB-lite"/>
    </source>
</evidence>
<dbReference type="GeneID" id="81627741"/>
<organism evidence="2 3">
    <name type="scientific">Penicillium diatomitis</name>
    <dbReference type="NCBI Taxonomy" id="2819901"/>
    <lineage>
        <taxon>Eukaryota</taxon>
        <taxon>Fungi</taxon>
        <taxon>Dikarya</taxon>
        <taxon>Ascomycota</taxon>
        <taxon>Pezizomycotina</taxon>
        <taxon>Eurotiomycetes</taxon>
        <taxon>Eurotiomycetidae</taxon>
        <taxon>Eurotiales</taxon>
        <taxon>Aspergillaceae</taxon>
        <taxon>Penicillium</taxon>
    </lineage>
</organism>
<reference evidence="2" key="1">
    <citation type="submission" date="2022-12" db="EMBL/GenBank/DDBJ databases">
        <authorList>
            <person name="Petersen C."/>
        </authorList>
    </citation>
    <scope>NUCLEOTIDE SEQUENCE</scope>
    <source>
        <strain evidence="2">IBT 30728</strain>
    </source>
</reference>
<evidence type="ECO:0000313" key="3">
    <source>
        <dbReference type="Proteomes" id="UP001148312"/>
    </source>
</evidence>
<feature type="compositionally biased region" description="Basic residues" evidence="1">
    <location>
        <begin position="264"/>
        <end position="277"/>
    </location>
</feature>
<feature type="region of interest" description="Disordered" evidence="1">
    <location>
        <begin position="251"/>
        <end position="277"/>
    </location>
</feature>
<accession>A0A9X0BNJ4</accession>
<feature type="region of interest" description="Disordered" evidence="1">
    <location>
        <begin position="129"/>
        <end position="157"/>
    </location>
</feature>
<feature type="compositionally biased region" description="Polar residues" evidence="1">
    <location>
        <begin position="57"/>
        <end position="69"/>
    </location>
</feature>
<keyword evidence="3" id="KW-1185">Reference proteome</keyword>
<evidence type="ECO:0000313" key="2">
    <source>
        <dbReference type="EMBL" id="KAJ5475604.1"/>
    </source>
</evidence>
<comment type="caution">
    <text evidence="2">The sequence shown here is derived from an EMBL/GenBank/DDBJ whole genome shotgun (WGS) entry which is preliminary data.</text>
</comment>
<name>A0A9X0BNJ4_9EURO</name>
<dbReference type="EMBL" id="JAPWDQ010000011">
    <property type="protein sequence ID" value="KAJ5475604.1"/>
    <property type="molecule type" value="Genomic_DNA"/>
</dbReference>
<gene>
    <name evidence="2" type="ORF">N7539_007891</name>
</gene>
<feature type="region of interest" description="Disordered" evidence="1">
    <location>
        <begin position="377"/>
        <end position="398"/>
    </location>
</feature>
<dbReference type="RefSeq" id="XP_056787357.1">
    <property type="nucleotide sequence ID" value="XM_056937492.1"/>
</dbReference>
<protein>
    <submittedName>
        <fullName evidence="2">Uncharacterized protein</fullName>
    </submittedName>
</protein>
<feature type="compositionally biased region" description="Basic and acidic residues" evidence="1">
    <location>
        <begin position="384"/>
        <end position="398"/>
    </location>
</feature>
<feature type="region of interest" description="Disordered" evidence="1">
    <location>
        <begin position="1"/>
        <end position="69"/>
    </location>
</feature>
<feature type="compositionally biased region" description="Polar residues" evidence="1">
    <location>
        <begin position="1"/>
        <end position="11"/>
    </location>
</feature>
<proteinExistence type="predicted"/>
<sequence>MSRNSMSNQLTGAEDPADGMSELGNIQYPWSSQGQRDREEPTESPPLRSHHTESCPDHSNSSDCGALSSAISSQVEAQFSLPPVSSLTLHGEHAGLWSSLSSRVSDKAPTTHLLSPRPPMTVFPGDTHFPWAPPTKETRDTRPPGQDHESQQPDEFHPTCEFISPCQAGPSSDGLHFRKVVSHIFGRNKLSTKKFPDSVWVWYCRKHYRRAMYRADSWPLTQCSLLLQTLDRMENWGQVRSFELRLHHRETLQREQEDPDSSPKKARVSKTGRRHRTTVAEPVPEWLQQEVGPNKSFADIRRLVQRIREDQLHSYLSPKFPNIEIIASFYGEEPVQKERHSKGRRVQKQQLATQDTELEAEHGVPVTNVRQLVMRGAVQGPEDDISKAGHQKENITDF</sequence>
<dbReference type="Proteomes" id="UP001148312">
    <property type="component" value="Unassembled WGS sequence"/>
</dbReference>
<dbReference type="AlphaFoldDB" id="A0A9X0BNJ4"/>
<reference evidence="2" key="2">
    <citation type="journal article" date="2023" name="IMA Fungus">
        <title>Comparative genomic study of the Penicillium genus elucidates a diverse pangenome and 15 lateral gene transfer events.</title>
        <authorList>
            <person name="Petersen C."/>
            <person name="Sorensen T."/>
            <person name="Nielsen M.R."/>
            <person name="Sondergaard T.E."/>
            <person name="Sorensen J.L."/>
            <person name="Fitzpatrick D.A."/>
            <person name="Frisvad J.C."/>
            <person name="Nielsen K.L."/>
        </authorList>
    </citation>
    <scope>NUCLEOTIDE SEQUENCE</scope>
    <source>
        <strain evidence="2">IBT 30728</strain>
    </source>
</reference>